<reference evidence="1" key="1">
    <citation type="submission" date="2022-03" db="EMBL/GenBank/DDBJ databases">
        <authorList>
            <person name="Lindestad O."/>
        </authorList>
    </citation>
    <scope>NUCLEOTIDE SEQUENCE</scope>
</reference>
<gene>
    <name evidence="1" type="primary">jg19062</name>
    <name evidence="1" type="ORF">PAEG_LOCUS27725</name>
</gene>
<dbReference type="AlphaFoldDB" id="A0A8S4SPL2"/>
<evidence type="ECO:0000313" key="2">
    <source>
        <dbReference type="Proteomes" id="UP000838756"/>
    </source>
</evidence>
<sequence length="92" mass="10130">MLVSSGRRPAADVMMIMKIMSDLLNFLISGDVLCKFVVNSEITFAVSSARQTQTASAALVLHCAASEMDERGEMCFIIALRPQADRPFFLSR</sequence>
<dbReference type="Proteomes" id="UP000838756">
    <property type="component" value="Unassembled WGS sequence"/>
</dbReference>
<keyword evidence="2" id="KW-1185">Reference proteome</keyword>
<accession>A0A8S4SPL2</accession>
<name>A0A8S4SPL2_9NEOP</name>
<dbReference type="EMBL" id="CAKXAJ010026534">
    <property type="protein sequence ID" value="CAH2269514.1"/>
    <property type="molecule type" value="Genomic_DNA"/>
</dbReference>
<protein>
    <submittedName>
        <fullName evidence="1">Jg19062 protein</fullName>
    </submittedName>
</protein>
<organism evidence="1 2">
    <name type="scientific">Pararge aegeria aegeria</name>
    <dbReference type="NCBI Taxonomy" id="348720"/>
    <lineage>
        <taxon>Eukaryota</taxon>
        <taxon>Metazoa</taxon>
        <taxon>Ecdysozoa</taxon>
        <taxon>Arthropoda</taxon>
        <taxon>Hexapoda</taxon>
        <taxon>Insecta</taxon>
        <taxon>Pterygota</taxon>
        <taxon>Neoptera</taxon>
        <taxon>Endopterygota</taxon>
        <taxon>Lepidoptera</taxon>
        <taxon>Glossata</taxon>
        <taxon>Ditrysia</taxon>
        <taxon>Papilionoidea</taxon>
        <taxon>Nymphalidae</taxon>
        <taxon>Satyrinae</taxon>
        <taxon>Satyrini</taxon>
        <taxon>Parargina</taxon>
        <taxon>Pararge</taxon>
    </lineage>
</organism>
<proteinExistence type="predicted"/>
<evidence type="ECO:0000313" key="1">
    <source>
        <dbReference type="EMBL" id="CAH2269514.1"/>
    </source>
</evidence>
<comment type="caution">
    <text evidence="1">The sequence shown here is derived from an EMBL/GenBank/DDBJ whole genome shotgun (WGS) entry which is preliminary data.</text>
</comment>